<reference evidence="2" key="2">
    <citation type="journal article" date="2016" name="PLoS ONE">
        <title>Genetic Characterization and Classification of Human and Animal Sapoviruses.</title>
        <authorList>
            <person name="Oka T."/>
            <person name="Lu Z."/>
            <person name="Phan T."/>
            <person name="Delwart E.L."/>
            <person name="Saif L.J."/>
            <person name="Wang Q."/>
        </authorList>
    </citation>
    <scope>NUCLEOTIDE SEQUENCE</scope>
    <source>
        <strain evidence="2">WG214D/09/USA</strain>
    </source>
</reference>
<feature type="compositionally biased region" description="Polar residues" evidence="1">
    <location>
        <begin position="166"/>
        <end position="175"/>
    </location>
</feature>
<dbReference type="EMBL" id="KC309419">
    <property type="protein sequence ID" value="AGH15841.1"/>
    <property type="molecule type" value="Genomic_RNA"/>
</dbReference>
<dbReference type="Pfam" id="PF05752">
    <property type="entry name" value="Calici_MSP"/>
    <property type="match status" value="1"/>
</dbReference>
<reference evidence="2" key="1">
    <citation type="journal article" date="2013" name="J. Clin. Microbiol.">
        <title>Prevalence of porcine noroviruses, molecular characterization of emerging porcine sapoviruses from finisher Swine in the United States, and unified classification scheme for sapoviruses.</title>
        <authorList>
            <person name="Scheuer K.A."/>
            <person name="Oka T."/>
            <person name="Hoet A.E."/>
            <person name="Gebreyes W.A."/>
            <person name="Molla B.Z."/>
            <person name="Saif L.J."/>
            <person name="Wang Q."/>
        </authorList>
    </citation>
    <scope>NUCLEOTIDE SEQUENCE</scope>
    <source>
        <strain evidence="2">WG214D/09/USA</strain>
    </source>
</reference>
<sequence length="175" mass="18965">MSWMIGALQTLGGLTDVANTISGIVYQQRQLDLLQQQTQLQAEWMRRNEQLQRDSLALSRELSTEGPTLRFQSALAAGFNPVDARRLAGSGERVVRGYLDQPVFHQGDLVGLRATSHLNTMNAALTTFKQGHPLGTGSPPKPTTGTPQPQGFANPNYQPRPPGLTLQGTSSSSKV</sequence>
<dbReference type="InterPro" id="IPR008437">
    <property type="entry name" value="Minor_structural_calicivir"/>
</dbReference>
<organism evidence="2">
    <name type="scientific">Sapovirus swine/WG214D/2009/USA</name>
    <dbReference type="NCBI Taxonomy" id="1304602"/>
    <lineage>
        <taxon>Viruses</taxon>
        <taxon>Riboviria</taxon>
        <taxon>Orthornavirae</taxon>
        <taxon>Pisuviricota</taxon>
        <taxon>Pisoniviricetes</taxon>
        <taxon>Picornavirales</taxon>
        <taxon>Caliciviridae</taxon>
        <taxon>Sapovirus</taxon>
        <taxon>Sapovirus sapporoense</taxon>
        <taxon>Sapporo virus</taxon>
    </lineage>
</organism>
<feature type="compositionally biased region" description="Low complexity" evidence="1">
    <location>
        <begin position="133"/>
        <end position="151"/>
    </location>
</feature>
<evidence type="ECO:0000313" key="2">
    <source>
        <dbReference type="EMBL" id="AGH15841.1"/>
    </source>
</evidence>
<feature type="region of interest" description="Disordered" evidence="1">
    <location>
        <begin position="129"/>
        <end position="175"/>
    </location>
</feature>
<proteinExistence type="predicted"/>
<evidence type="ECO:0000256" key="1">
    <source>
        <dbReference type="SAM" id="MobiDB-lite"/>
    </source>
</evidence>
<name>M4Q477_9CALI</name>
<protein>
    <submittedName>
        <fullName evidence="2">Small basic protein VP2</fullName>
    </submittedName>
</protein>
<accession>M4Q477</accession>